<evidence type="ECO:0000256" key="1">
    <source>
        <dbReference type="SAM" id="MobiDB-lite"/>
    </source>
</evidence>
<name>A0A8S9X529_APOLU</name>
<keyword evidence="3" id="KW-1185">Reference proteome</keyword>
<feature type="region of interest" description="Disordered" evidence="1">
    <location>
        <begin position="1"/>
        <end position="37"/>
    </location>
</feature>
<dbReference type="EMBL" id="WIXP02000010">
    <property type="protein sequence ID" value="KAF6203431.1"/>
    <property type="molecule type" value="Genomic_DNA"/>
</dbReference>
<accession>A0A8S9X529</accession>
<dbReference type="AlphaFoldDB" id="A0A8S9X529"/>
<protein>
    <submittedName>
        <fullName evidence="2">Uncharacterized protein</fullName>
    </submittedName>
</protein>
<evidence type="ECO:0000313" key="3">
    <source>
        <dbReference type="Proteomes" id="UP000466442"/>
    </source>
</evidence>
<reference evidence="2" key="1">
    <citation type="journal article" date="2021" name="Mol. Ecol. Resour.">
        <title>Apolygus lucorum genome provides insights into omnivorousness and mesophyll feeding.</title>
        <authorList>
            <person name="Liu Y."/>
            <person name="Liu H."/>
            <person name="Wang H."/>
            <person name="Huang T."/>
            <person name="Liu B."/>
            <person name="Yang B."/>
            <person name="Yin L."/>
            <person name="Li B."/>
            <person name="Zhang Y."/>
            <person name="Zhang S."/>
            <person name="Jiang F."/>
            <person name="Zhang X."/>
            <person name="Ren Y."/>
            <person name="Wang B."/>
            <person name="Wang S."/>
            <person name="Lu Y."/>
            <person name="Wu K."/>
            <person name="Fan W."/>
            <person name="Wang G."/>
        </authorList>
    </citation>
    <scope>NUCLEOTIDE SEQUENCE</scope>
    <source>
        <strain evidence="2">12Hb</strain>
    </source>
</reference>
<feature type="compositionally biased region" description="Basic and acidic residues" evidence="1">
    <location>
        <begin position="23"/>
        <end position="37"/>
    </location>
</feature>
<sequence length="114" mass="12921">MEHGPGIPGPDLHAFHHPSPCGRKAELRKGNGGSAEREKFMQTWPQLVNTSLLVNLRDNLQKQRVEAERAVRWRDQRIASLCASLSKEKELRAQSLRVQHSAETLLNSLKEHLP</sequence>
<gene>
    <name evidence="2" type="ORF">GE061_001762</name>
</gene>
<proteinExistence type="predicted"/>
<evidence type="ECO:0000313" key="2">
    <source>
        <dbReference type="EMBL" id="KAF6203431.1"/>
    </source>
</evidence>
<organism evidence="2 3">
    <name type="scientific">Apolygus lucorum</name>
    <name type="common">Small green plant bug</name>
    <name type="synonym">Lygocoris lucorum</name>
    <dbReference type="NCBI Taxonomy" id="248454"/>
    <lineage>
        <taxon>Eukaryota</taxon>
        <taxon>Metazoa</taxon>
        <taxon>Ecdysozoa</taxon>
        <taxon>Arthropoda</taxon>
        <taxon>Hexapoda</taxon>
        <taxon>Insecta</taxon>
        <taxon>Pterygota</taxon>
        <taxon>Neoptera</taxon>
        <taxon>Paraneoptera</taxon>
        <taxon>Hemiptera</taxon>
        <taxon>Heteroptera</taxon>
        <taxon>Panheteroptera</taxon>
        <taxon>Cimicomorpha</taxon>
        <taxon>Miridae</taxon>
        <taxon>Mirini</taxon>
        <taxon>Apolygus</taxon>
    </lineage>
</organism>
<dbReference type="Proteomes" id="UP000466442">
    <property type="component" value="Unassembled WGS sequence"/>
</dbReference>
<comment type="caution">
    <text evidence="2">The sequence shown here is derived from an EMBL/GenBank/DDBJ whole genome shotgun (WGS) entry which is preliminary data.</text>
</comment>